<evidence type="ECO:0000256" key="5">
    <source>
        <dbReference type="SAM" id="MobiDB-lite"/>
    </source>
</evidence>
<feature type="compositionally biased region" description="Low complexity" evidence="5">
    <location>
        <begin position="265"/>
        <end position="283"/>
    </location>
</feature>
<dbReference type="EMBL" id="JALLPJ020001394">
    <property type="protein sequence ID" value="KAL3765904.1"/>
    <property type="molecule type" value="Genomic_DNA"/>
</dbReference>
<organism evidence="7 8">
    <name type="scientific">Cyclotella atomus</name>
    <dbReference type="NCBI Taxonomy" id="382360"/>
    <lineage>
        <taxon>Eukaryota</taxon>
        <taxon>Sar</taxon>
        <taxon>Stramenopiles</taxon>
        <taxon>Ochrophyta</taxon>
        <taxon>Bacillariophyta</taxon>
        <taxon>Coscinodiscophyceae</taxon>
        <taxon>Thalassiosirophycidae</taxon>
        <taxon>Stephanodiscales</taxon>
        <taxon>Stephanodiscaceae</taxon>
        <taxon>Cyclotella</taxon>
    </lineage>
</organism>
<feature type="region of interest" description="Disordered" evidence="5">
    <location>
        <begin position="1"/>
        <end position="37"/>
    </location>
</feature>
<dbReference type="SUPFAM" id="SSF63748">
    <property type="entry name" value="Tudor/PWWP/MBT"/>
    <property type="match status" value="1"/>
</dbReference>
<evidence type="ECO:0000256" key="2">
    <source>
        <dbReference type="ARBA" id="ARBA00022771"/>
    </source>
</evidence>
<keyword evidence="3" id="KW-0862">Zinc</keyword>
<proteinExistence type="predicted"/>
<evidence type="ECO:0000313" key="8">
    <source>
        <dbReference type="Proteomes" id="UP001530400"/>
    </source>
</evidence>
<dbReference type="SMART" id="SM00249">
    <property type="entry name" value="PHD"/>
    <property type="match status" value="1"/>
</dbReference>
<dbReference type="InterPro" id="IPR019787">
    <property type="entry name" value="Znf_PHD-finger"/>
</dbReference>
<dbReference type="Gene3D" id="2.30.30.140">
    <property type="match status" value="1"/>
</dbReference>
<name>A0ABD3MPH7_9STRA</name>
<comment type="caution">
    <text evidence="7">The sequence shown here is derived from an EMBL/GenBank/DDBJ whole genome shotgun (WGS) entry which is preliminary data.</text>
</comment>
<dbReference type="GO" id="GO:0008270">
    <property type="term" value="F:zinc ion binding"/>
    <property type="evidence" value="ECO:0007669"/>
    <property type="project" value="UniProtKB-KW"/>
</dbReference>
<evidence type="ECO:0000313" key="7">
    <source>
        <dbReference type="EMBL" id="KAL3765904.1"/>
    </source>
</evidence>
<dbReference type="SUPFAM" id="SSF57903">
    <property type="entry name" value="FYVE/PHD zinc finger"/>
    <property type="match status" value="1"/>
</dbReference>
<dbReference type="PROSITE" id="PS50016">
    <property type="entry name" value="ZF_PHD_2"/>
    <property type="match status" value="1"/>
</dbReference>
<feature type="domain" description="PHD-type" evidence="6">
    <location>
        <begin position="41"/>
        <end position="91"/>
    </location>
</feature>
<dbReference type="Proteomes" id="UP001530400">
    <property type="component" value="Unassembled WGS sequence"/>
</dbReference>
<evidence type="ECO:0000256" key="1">
    <source>
        <dbReference type="ARBA" id="ARBA00022723"/>
    </source>
</evidence>
<keyword evidence="8" id="KW-1185">Reference proteome</keyword>
<evidence type="ECO:0000256" key="3">
    <source>
        <dbReference type="ARBA" id="ARBA00022833"/>
    </source>
</evidence>
<keyword evidence="1" id="KW-0479">Metal-binding</keyword>
<dbReference type="Pfam" id="PF00628">
    <property type="entry name" value="PHD"/>
    <property type="match status" value="1"/>
</dbReference>
<reference evidence="7 8" key="1">
    <citation type="submission" date="2024-10" db="EMBL/GenBank/DDBJ databases">
        <title>Updated reference genomes for cyclostephanoid diatoms.</title>
        <authorList>
            <person name="Roberts W.R."/>
            <person name="Alverson A.J."/>
        </authorList>
    </citation>
    <scope>NUCLEOTIDE SEQUENCE [LARGE SCALE GENOMIC DNA]</scope>
    <source>
        <strain evidence="7 8">AJA010-31</strain>
    </source>
</reference>
<feature type="compositionally biased region" description="Low complexity" evidence="5">
    <location>
        <begin position="238"/>
        <end position="247"/>
    </location>
</feature>
<feature type="region of interest" description="Disordered" evidence="5">
    <location>
        <begin position="234"/>
        <end position="283"/>
    </location>
</feature>
<dbReference type="InterPro" id="IPR019786">
    <property type="entry name" value="Zinc_finger_PHD-type_CS"/>
</dbReference>
<protein>
    <recommendedName>
        <fullName evidence="6">PHD-type domain-containing protein</fullName>
    </recommendedName>
</protein>
<dbReference type="Pfam" id="PF00855">
    <property type="entry name" value="PWWP"/>
    <property type="match status" value="1"/>
</dbReference>
<accession>A0ABD3MPH7</accession>
<dbReference type="PANTHER" id="PTHR47162">
    <property type="entry name" value="OS02G0192300 PROTEIN"/>
    <property type="match status" value="1"/>
</dbReference>
<dbReference type="InterPro" id="IPR011011">
    <property type="entry name" value="Znf_FYVE_PHD"/>
</dbReference>
<dbReference type="Gene3D" id="3.30.40.10">
    <property type="entry name" value="Zinc/RING finger domain, C3HC4 (zinc finger)"/>
    <property type="match status" value="1"/>
</dbReference>
<dbReference type="PROSITE" id="PS01359">
    <property type="entry name" value="ZF_PHD_1"/>
    <property type="match status" value="1"/>
</dbReference>
<dbReference type="InterPro" id="IPR013083">
    <property type="entry name" value="Znf_RING/FYVE/PHD"/>
</dbReference>
<dbReference type="InterPro" id="IPR000313">
    <property type="entry name" value="PWWP_dom"/>
</dbReference>
<sequence>MASRSGRQGNISPELKQLIEGGRAATQKPEASSAAVAPNSDEGCRICCRDEDHANLLLCEACNDEYHTYCLQPPLKNVPEDDWFCDNCKQLHSVKDDDGLDSLVSALPPEYTSRFGEIVWAAGGNGFGWWPACIYDPRLTVGGARQLARKNLGKRHLIYFFECNDAPFTCLGDSRLTKWEAGFIEEYDLGKTAKSGNKNKAVLFEKALSLAQMENERPIELRMDWNHQTEPQLKIPKSKAPTSSPTSQQNAENHPKKKQKIHAADGTSTTMTTSSVTGTDNTTSVNRKSINVAQGSLIESSEDGPLLCKILRRLPAGASNPPGSAGLEFSINVGFVTLPSRQKATFADIRRAAENDLDDDCFRSAEGKIDESGDKCRWKFYVPKLGKYMNIQMYAFVWFNHLTVLLSAYCTGPVSIKQEKTLGPVLEFLKSTSHDGLLGNGTASSPLKIVFMDV</sequence>
<feature type="compositionally biased region" description="Polar residues" evidence="5">
    <location>
        <begin position="1"/>
        <end position="11"/>
    </location>
</feature>
<evidence type="ECO:0000259" key="6">
    <source>
        <dbReference type="PROSITE" id="PS50016"/>
    </source>
</evidence>
<gene>
    <name evidence="7" type="ORF">ACHAWO_007591</name>
</gene>
<keyword evidence="2 4" id="KW-0863">Zinc-finger</keyword>
<dbReference type="PANTHER" id="PTHR47162:SF10">
    <property type="entry name" value="METHYL-CPG-BINDING DOMAIN-CONTAINING PROTEIN 9 ISOFORM X1"/>
    <property type="match status" value="1"/>
</dbReference>
<dbReference type="CDD" id="cd05162">
    <property type="entry name" value="PWWP"/>
    <property type="match status" value="1"/>
</dbReference>
<dbReference type="AlphaFoldDB" id="A0ABD3MPH7"/>
<dbReference type="InterPro" id="IPR001965">
    <property type="entry name" value="Znf_PHD"/>
</dbReference>
<evidence type="ECO:0000256" key="4">
    <source>
        <dbReference type="PROSITE-ProRule" id="PRU00146"/>
    </source>
</evidence>